<dbReference type="InterPro" id="IPR029673">
    <property type="entry name" value="TMEM179"/>
</dbReference>
<proteinExistence type="predicted"/>
<keyword evidence="2" id="KW-0812">Transmembrane</keyword>
<dbReference type="AlphaFoldDB" id="A0A6J1SM82"/>
<evidence type="ECO:0000313" key="3">
    <source>
        <dbReference type="Proteomes" id="UP000504606"/>
    </source>
</evidence>
<evidence type="ECO:0000256" key="1">
    <source>
        <dbReference type="SAM" id="MobiDB-lite"/>
    </source>
</evidence>
<keyword evidence="2" id="KW-1133">Transmembrane helix</keyword>
<dbReference type="OrthoDB" id="8173371at2759"/>
<dbReference type="RefSeq" id="XP_026280415.1">
    <property type="nucleotide sequence ID" value="XM_026424630.2"/>
</dbReference>
<dbReference type="PANTHER" id="PTHR31872:SF4">
    <property type="entry name" value="TRANSMEMBRANE PROTEIN 179"/>
    <property type="match status" value="1"/>
</dbReference>
<dbReference type="PANTHER" id="PTHR31872">
    <property type="entry name" value="TRANSMEMBRANE PROTEIN 179"/>
    <property type="match status" value="1"/>
</dbReference>
<organism evidence="3 4">
    <name type="scientific">Frankliniella occidentalis</name>
    <name type="common">Western flower thrips</name>
    <name type="synonym">Euthrips occidentalis</name>
    <dbReference type="NCBI Taxonomy" id="133901"/>
    <lineage>
        <taxon>Eukaryota</taxon>
        <taxon>Metazoa</taxon>
        <taxon>Ecdysozoa</taxon>
        <taxon>Arthropoda</taxon>
        <taxon>Hexapoda</taxon>
        <taxon>Insecta</taxon>
        <taxon>Pterygota</taxon>
        <taxon>Neoptera</taxon>
        <taxon>Paraneoptera</taxon>
        <taxon>Thysanoptera</taxon>
        <taxon>Terebrantia</taxon>
        <taxon>Thripoidea</taxon>
        <taxon>Thripidae</taxon>
        <taxon>Frankliniella</taxon>
    </lineage>
</organism>
<keyword evidence="3" id="KW-1185">Reference proteome</keyword>
<feature type="transmembrane region" description="Helical" evidence="2">
    <location>
        <begin position="121"/>
        <end position="141"/>
    </location>
</feature>
<feature type="region of interest" description="Disordered" evidence="1">
    <location>
        <begin position="267"/>
        <end position="298"/>
    </location>
</feature>
<evidence type="ECO:0000256" key="2">
    <source>
        <dbReference type="SAM" id="Phobius"/>
    </source>
</evidence>
<feature type="transmembrane region" description="Helical" evidence="2">
    <location>
        <begin position="89"/>
        <end position="109"/>
    </location>
</feature>
<gene>
    <name evidence="4" type="primary">LOC113207888</name>
</gene>
<dbReference type="Proteomes" id="UP000504606">
    <property type="component" value="Unplaced"/>
</dbReference>
<feature type="transmembrane region" description="Helical" evidence="2">
    <location>
        <begin position="25"/>
        <end position="48"/>
    </location>
</feature>
<evidence type="ECO:0000313" key="4">
    <source>
        <dbReference type="RefSeq" id="XP_026280415.1"/>
    </source>
</evidence>
<keyword evidence="2" id="KW-0472">Membrane</keyword>
<reference evidence="4" key="1">
    <citation type="submission" date="2025-08" db="UniProtKB">
        <authorList>
            <consortium name="RefSeq"/>
        </authorList>
    </citation>
    <scope>IDENTIFICATION</scope>
    <source>
        <tissue evidence="4">Whole organism</tissue>
    </source>
</reference>
<dbReference type="KEGG" id="foc:113207888"/>
<dbReference type="GeneID" id="113207888"/>
<name>A0A6J1SM82_FRAOC</name>
<accession>A0A6J1SM82</accession>
<protein>
    <submittedName>
        <fullName evidence="4">Uncharacterized protein LOC113207888</fullName>
    </submittedName>
</protein>
<sequence length="298" mass="32864">MSEKVEGPLVDRSFRLVENQHISRSWLYTQTFFYMCAALAGFACAYTLRTFRNIFSDSCLINIEFSSNIKSREVQAVYGPSTKCDYCEFVPVVASIAALVLAMFFIMSGRGGKGSPGFLPSPWRIVIPALVFNLIALGFVISATTSLHNGLQKFCDQLLGKQLEMGGTGVNGTTADIDVNPQHGFRTLTGCRVDLNETVPSDQHSPLHAITPANYALLEISQVASWCNVISWVMCASITLLRFLCLADFRLVRFDFHLVTSQADVEKPDSSSTMRTARGESTEYFPANDGLEVTHSPE</sequence>